<comment type="caution">
    <text evidence="3">The sequence shown here is derived from an EMBL/GenBank/DDBJ whole genome shotgun (WGS) entry which is preliminary data.</text>
</comment>
<reference evidence="3" key="2">
    <citation type="journal article" date="2023" name="Science">
        <title>Genomic signatures of disease resistance in endangered staghorn corals.</title>
        <authorList>
            <person name="Vollmer S.V."/>
            <person name="Selwyn J.D."/>
            <person name="Despard B.A."/>
            <person name="Roesel C.L."/>
        </authorList>
    </citation>
    <scope>NUCLEOTIDE SEQUENCE</scope>
    <source>
        <strain evidence="3">K2</strain>
    </source>
</reference>
<accession>A0AAD9QX39</accession>
<protein>
    <submittedName>
        <fullName evidence="3">Uncharacterized protein</fullName>
    </submittedName>
</protein>
<dbReference type="PANTHER" id="PTHR35450:SF2">
    <property type="entry name" value="REVERSE TRANSCRIPTASE DOMAIN-CONTAINING PROTEIN"/>
    <property type="match status" value="1"/>
</dbReference>
<proteinExistence type="predicted"/>
<dbReference type="Proteomes" id="UP001249851">
    <property type="component" value="Unassembled WGS sequence"/>
</dbReference>
<dbReference type="AlphaFoldDB" id="A0AAD9QX39"/>
<keyword evidence="4" id="KW-1185">Reference proteome</keyword>
<evidence type="ECO:0000256" key="2">
    <source>
        <dbReference type="SAM" id="SignalP"/>
    </source>
</evidence>
<feature type="region of interest" description="Disordered" evidence="1">
    <location>
        <begin position="38"/>
        <end position="119"/>
    </location>
</feature>
<keyword evidence="2" id="KW-0732">Signal</keyword>
<evidence type="ECO:0000313" key="3">
    <source>
        <dbReference type="EMBL" id="KAK2569010.1"/>
    </source>
</evidence>
<gene>
    <name evidence="3" type="ORF">P5673_005888</name>
</gene>
<feature type="chain" id="PRO_5042170635" evidence="2">
    <location>
        <begin position="24"/>
        <end position="412"/>
    </location>
</feature>
<evidence type="ECO:0000313" key="4">
    <source>
        <dbReference type="Proteomes" id="UP001249851"/>
    </source>
</evidence>
<sequence>MNKFLLIALVVCSLGFQLQYVVSEKAVREPAANDAISETVNDFEVRQDTLAGDLEDEEGNTEDDVDEEQTTEDEGDEESEMDDEDEEFEDDDEDYRDEDEDEDEDEDFKNSTEGTTNNKDSKECVFEYIGLFWGLDKCATINIVRGKLQINEENVSITDTEELKILDTDDHYKFLGKYENSVQVEQQVCNEATSEYLKRLPVIWSRNISIPKKVLATKTFALPTLQYHMWTTDWTVIQLKDIDRRTREILRTEGGIHHHESIKLLYLPEELGGSTTISASKDPTAAIETKTITTPSPTALKELLRSKITEKYTKEAEEQKWLGAYTNKQRQDKQLPSTANQILNKRKTIADIVYSVNKTIRQQLLPTKTYQQSKAQMTITDTNCRMCHIATESTTYVLSACSKIAQTLHSQA</sequence>
<dbReference type="PANTHER" id="PTHR35450">
    <property type="entry name" value="REVERSE TRANSCRIPTASE DOMAIN-CONTAINING PROTEIN"/>
    <property type="match status" value="1"/>
</dbReference>
<feature type="signal peptide" evidence="2">
    <location>
        <begin position="1"/>
        <end position="23"/>
    </location>
</feature>
<organism evidence="3 4">
    <name type="scientific">Acropora cervicornis</name>
    <name type="common">Staghorn coral</name>
    <dbReference type="NCBI Taxonomy" id="6130"/>
    <lineage>
        <taxon>Eukaryota</taxon>
        <taxon>Metazoa</taxon>
        <taxon>Cnidaria</taxon>
        <taxon>Anthozoa</taxon>
        <taxon>Hexacorallia</taxon>
        <taxon>Scleractinia</taxon>
        <taxon>Astrocoeniina</taxon>
        <taxon>Acroporidae</taxon>
        <taxon>Acropora</taxon>
    </lineage>
</organism>
<reference evidence="3" key="1">
    <citation type="journal article" date="2023" name="G3 (Bethesda)">
        <title>Whole genome assembly and annotation of the endangered Caribbean coral Acropora cervicornis.</title>
        <authorList>
            <person name="Selwyn J.D."/>
            <person name="Vollmer S.V."/>
        </authorList>
    </citation>
    <scope>NUCLEOTIDE SEQUENCE</scope>
    <source>
        <strain evidence="3">K2</strain>
    </source>
</reference>
<feature type="compositionally biased region" description="Acidic residues" evidence="1">
    <location>
        <begin position="53"/>
        <end position="107"/>
    </location>
</feature>
<evidence type="ECO:0000256" key="1">
    <source>
        <dbReference type="SAM" id="MobiDB-lite"/>
    </source>
</evidence>
<name>A0AAD9QX39_ACRCE</name>
<dbReference type="EMBL" id="JARQWQ010000010">
    <property type="protein sequence ID" value="KAK2569010.1"/>
    <property type="molecule type" value="Genomic_DNA"/>
</dbReference>